<keyword evidence="6 7" id="KW-0472">Membrane</keyword>
<evidence type="ECO:0000256" key="6">
    <source>
        <dbReference type="ARBA" id="ARBA00023136"/>
    </source>
</evidence>
<keyword evidence="9" id="KW-1185">Reference proteome</keyword>
<name>A0ABP0HAJ9_9DINO</name>
<organism evidence="8 9">
    <name type="scientific">Durusdinium trenchii</name>
    <dbReference type="NCBI Taxonomy" id="1381693"/>
    <lineage>
        <taxon>Eukaryota</taxon>
        <taxon>Sar</taxon>
        <taxon>Alveolata</taxon>
        <taxon>Dinophyceae</taxon>
        <taxon>Suessiales</taxon>
        <taxon>Symbiodiniaceae</taxon>
        <taxon>Durusdinium</taxon>
    </lineage>
</organism>
<evidence type="ECO:0000256" key="5">
    <source>
        <dbReference type="ARBA" id="ARBA00022989"/>
    </source>
</evidence>
<comment type="caution">
    <text evidence="8">The sequence shown here is derived from an EMBL/GenBank/DDBJ whole genome shotgun (WGS) entry which is preliminary data.</text>
</comment>
<protein>
    <recommendedName>
        <fullName evidence="7">Transmembrane 9 superfamily member</fullName>
    </recommendedName>
</protein>
<keyword evidence="3 7" id="KW-0812">Transmembrane</keyword>
<dbReference type="PANTHER" id="PTHR10766:SF111">
    <property type="entry name" value="TRANSMEMBRANE 9 SUPERFAMILY MEMBER 2"/>
    <property type="match status" value="1"/>
</dbReference>
<evidence type="ECO:0000313" key="9">
    <source>
        <dbReference type="Proteomes" id="UP001642464"/>
    </source>
</evidence>
<dbReference type="PANTHER" id="PTHR10766">
    <property type="entry name" value="TRANSMEMBRANE 9 SUPERFAMILY PROTEIN"/>
    <property type="match status" value="1"/>
</dbReference>
<evidence type="ECO:0000313" key="8">
    <source>
        <dbReference type="EMBL" id="CAK8987253.1"/>
    </source>
</evidence>
<evidence type="ECO:0000256" key="7">
    <source>
        <dbReference type="RuleBase" id="RU363079"/>
    </source>
</evidence>
<comment type="subcellular location">
    <subcellularLocation>
        <location evidence="1">Membrane</location>
        <topology evidence="1">Multi-pass membrane protein</topology>
    </subcellularLocation>
</comment>
<keyword evidence="5 7" id="KW-1133">Transmembrane helix</keyword>
<reference evidence="8 9" key="1">
    <citation type="submission" date="2024-02" db="EMBL/GenBank/DDBJ databases">
        <authorList>
            <person name="Chen Y."/>
            <person name="Shah S."/>
            <person name="Dougan E. K."/>
            <person name="Thang M."/>
            <person name="Chan C."/>
        </authorList>
    </citation>
    <scope>NUCLEOTIDE SEQUENCE [LARGE SCALE GENOMIC DNA]</scope>
</reference>
<sequence>MSSIWLHEFYYLFGFLSLVLLIVLITCAEISIALTYFQLTSEDYRWWWTSFSASGCSGIYVFLYSIMCAGAGAGSAELRKVLQKLGQVPRISGG</sequence>
<gene>
    <name evidence="8" type="ORF">SCF082_LOCUS894</name>
</gene>
<dbReference type="Proteomes" id="UP001642464">
    <property type="component" value="Unassembled WGS sequence"/>
</dbReference>
<evidence type="ECO:0000256" key="4">
    <source>
        <dbReference type="ARBA" id="ARBA00022729"/>
    </source>
</evidence>
<dbReference type="InterPro" id="IPR004240">
    <property type="entry name" value="EMP70"/>
</dbReference>
<evidence type="ECO:0000256" key="1">
    <source>
        <dbReference type="ARBA" id="ARBA00004141"/>
    </source>
</evidence>
<dbReference type="EMBL" id="CAXAMM010000403">
    <property type="protein sequence ID" value="CAK8987253.1"/>
    <property type="molecule type" value="Genomic_DNA"/>
</dbReference>
<evidence type="ECO:0000256" key="3">
    <source>
        <dbReference type="ARBA" id="ARBA00022692"/>
    </source>
</evidence>
<keyword evidence="4" id="KW-0732">Signal</keyword>
<evidence type="ECO:0000256" key="2">
    <source>
        <dbReference type="ARBA" id="ARBA00005227"/>
    </source>
</evidence>
<comment type="similarity">
    <text evidence="2 7">Belongs to the nonaspanin (TM9SF) (TC 9.A.2) family.</text>
</comment>
<comment type="caution">
    <text evidence="7">Lacks conserved residue(s) required for the propagation of feature annotation.</text>
</comment>
<feature type="transmembrane region" description="Helical" evidence="7">
    <location>
        <begin position="12"/>
        <end position="37"/>
    </location>
</feature>
<proteinExistence type="inferred from homology"/>
<dbReference type="Pfam" id="PF02990">
    <property type="entry name" value="EMP70"/>
    <property type="match status" value="1"/>
</dbReference>
<accession>A0ABP0HAJ9</accession>